<gene>
    <name evidence="1" type="ORF">GCM10023320_53600</name>
</gene>
<reference evidence="2" key="1">
    <citation type="journal article" date="2019" name="Int. J. Syst. Evol. Microbiol.">
        <title>The Global Catalogue of Microorganisms (GCM) 10K type strain sequencing project: providing services to taxonomists for standard genome sequencing and annotation.</title>
        <authorList>
            <consortium name="The Broad Institute Genomics Platform"/>
            <consortium name="The Broad Institute Genome Sequencing Center for Infectious Disease"/>
            <person name="Wu L."/>
            <person name="Ma J."/>
        </authorList>
    </citation>
    <scope>NUCLEOTIDE SEQUENCE [LARGE SCALE GENOMIC DNA]</scope>
    <source>
        <strain evidence="2">JCM 18302</strain>
    </source>
</reference>
<accession>A0ABP9NQ61</accession>
<evidence type="ECO:0000313" key="2">
    <source>
        <dbReference type="Proteomes" id="UP001500804"/>
    </source>
</evidence>
<organism evidence="1 2">
    <name type="scientific">Pseudonocardia adelaidensis</name>
    <dbReference type="NCBI Taxonomy" id="648754"/>
    <lineage>
        <taxon>Bacteria</taxon>
        <taxon>Bacillati</taxon>
        <taxon>Actinomycetota</taxon>
        <taxon>Actinomycetes</taxon>
        <taxon>Pseudonocardiales</taxon>
        <taxon>Pseudonocardiaceae</taxon>
        <taxon>Pseudonocardia</taxon>
    </lineage>
</organism>
<sequence length="241" mass="26411">MVPPEGDRMTSLPLPPVVTDADLDLVRRRVLGGPGDHRVSGQISLGRSEAIRLGPETAGLDQDLARALERDADHHRYYMIMFRCTFRTGSAPVVSARLSVALRQASVRGVADPVVWSMDPLRAATPVNHRRMLRLSPNIKILPETSEFGLAAEHSREYTSNLSHIVAQGEGESQVEWVFSKTEAVDLVGVYHLHLVARTSARVSCRAELALAATREEKRFGLVRYRAAIPAEHGAVPLAGL</sequence>
<dbReference type="Proteomes" id="UP001500804">
    <property type="component" value="Unassembled WGS sequence"/>
</dbReference>
<proteinExistence type="predicted"/>
<name>A0ABP9NQ61_9PSEU</name>
<dbReference type="EMBL" id="BAABJO010000023">
    <property type="protein sequence ID" value="GAA5130978.1"/>
    <property type="molecule type" value="Genomic_DNA"/>
</dbReference>
<comment type="caution">
    <text evidence="1">The sequence shown here is derived from an EMBL/GenBank/DDBJ whole genome shotgun (WGS) entry which is preliminary data.</text>
</comment>
<protein>
    <submittedName>
        <fullName evidence="1">Uncharacterized protein</fullName>
    </submittedName>
</protein>
<keyword evidence="2" id="KW-1185">Reference proteome</keyword>
<evidence type="ECO:0000313" key="1">
    <source>
        <dbReference type="EMBL" id="GAA5130978.1"/>
    </source>
</evidence>